<dbReference type="GO" id="GO:0005524">
    <property type="term" value="F:ATP binding"/>
    <property type="evidence" value="ECO:0007669"/>
    <property type="project" value="UniProtKB-UniRule"/>
</dbReference>
<dbReference type="OrthoDB" id="2210549at2"/>
<dbReference type="PROSITE" id="PS50975">
    <property type="entry name" value="ATP_GRASP"/>
    <property type="match status" value="1"/>
</dbReference>
<dbReference type="Gene3D" id="3.40.50.20">
    <property type="match status" value="1"/>
</dbReference>
<keyword evidence="1" id="KW-0067">ATP-binding</keyword>
<dbReference type="EC" id="6.3.5.5" evidence="3"/>
<dbReference type="GO" id="GO:0046872">
    <property type="term" value="F:metal ion binding"/>
    <property type="evidence" value="ECO:0007669"/>
    <property type="project" value="InterPro"/>
</dbReference>
<reference evidence="3 4" key="1">
    <citation type="submission" date="2019-02" db="EMBL/GenBank/DDBJ databases">
        <title>Deep-cultivation of Planctomycetes and their phenomic and genomic characterization uncovers novel biology.</title>
        <authorList>
            <person name="Wiegand S."/>
            <person name="Jogler M."/>
            <person name="Boedeker C."/>
            <person name="Pinto D."/>
            <person name="Vollmers J."/>
            <person name="Rivas-Marin E."/>
            <person name="Kohn T."/>
            <person name="Peeters S.H."/>
            <person name="Heuer A."/>
            <person name="Rast P."/>
            <person name="Oberbeckmann S."/>
            <person name="Bunk B."/>
            <person name="Jeske O."/>
            <person name="Meyerdierks A."/>
            <person name="Storesund J.E."/>
            <person name="Kallscheuer N."/>
            <person name="Luecker S."/>
            <person name="Lage O.M."/>
            <person name="Pohl T."/>
            <person name="Merkel B.J."/>
            <person name="Hornburger P."/>
            <person name="Mueller R.-W."/>
            <person name="Bruemmer F."/>
            <person name="Labrenz M."/>
            <person name="Spormann A.M."/>
            <person name="Op den Camp H."/>
            <person name="Overmann J."/>
            <person name="Amann R."/>
            <person name="Jetten M.S.M."/>
            <person name="Mascher T."/>
            <person name="Medema M.H."/>
            <person name="Devos D.P."/>
            <person name="Kaster A.-K."/>
            <person name="Ovreas L."/>
            <person name="Rohde M."/>
            <person name="Galperin M.Y."/>
            <person name="Jogler C."/>
        </authorList>
    </citation>
    <scope>NUCLEOTIDE SEQUENCE [LARGE SCALE GENOMIC DNA]</scope>
    <source>
        <strain evidence="3 4">V22</strain>
    </source>
</reference>
<evidence type="ECO:0000313" key="3">
    <source>
        <dbReference type="EMBL" id="QDT66349.1"/>
    </source>
</evidence>
<dbReference type="KEGG" id="chya:V22_36150"/>
<evidence type="ECO:0000256" key="1">
    <source>
        <dbReference type="PROSITE-ProRule" id="PRU00409"/>
    </source>
</evidence>
<proteinExistence type="predicted"/>
<dbReference type="SUPFAM" id="SSF56059">
    <property type="entry name" value="Glutathione synthetase ATP-binding domain-like"/>
    <property type="match status" value="1"/>
</dbReference>
<keyword evidence="4" id="KW-1185">Reference proteome</keyword>
<dbReference type="RefSeq" id="WP_145265370.1">
    <property type="nucleotide sequence ID" value="NZ_CP036316.1"/>
</dbReference>
<feature type="domain" description="ATP-grasp" evidence="2">
    <location>
        <begin position="120"/>
        <end position="304"/>
    </location>
</feature>
<dbReference type="InterPro" id="IPR011761">
    <property type="entry name" value="ATP-grasp"/>
</dbReference>
<gene>
    <name evidence="3" type="primary">carB_2</name>
    <name evidence="3" type="ORF">V22_36150</name>
</gene>
<keyword evidence="3" id="KW-0436">Ligase</keyword>
<keyword evidence="1" id="KW-0547">Nucleotide-binding</keyword>
<dbReference type="Gene3D" id="3.30.470.20">
    <property type="entry name" value="ATP-grasp fold, B domain"/>
    <property type="match status" value="1"/>
</dbReference>
<organism evidence="3 4">
    <name type="scientific">Calycomorphotria hydatis</name>
    <dbReference type="NCBI Taxonomy" id="2528027"/>
    <lineage>
        <taxon>Bacteria</taxon>
        <taxon>Pseudomonadati</taxon>
        <taxon>Planctomycetota</taxon>
        <taxon>Planctomycetia</taxon>
        <taxon>Planctomycetales</taxon>
        <taxon>Planctomycetaceae</taxon>
        <taxon>Calycomorphotria</taxon>
    </lineage>
</organism>
<dbReference type="EMBL" id="CP036316">
    <property type="protein sequence ID" value="QDT66349.1"/>
    <property type="molecule type" value="Genomic_DNA"/>
</dbReference>
<evidence type="ECO:0000259" key="2">
    <source>
        <dbReference type="PROSITE" id="PS50975"/>
    </source>
</evidence>
<name>A0A517TDA2_9PLAN</name>
<dbReference type="Proteomes" id="UP000319976">
    <property type="component" value="Chromosome"/>
</dbReference>
<dbReference type="GO" id="GO:0004088">
    <property type="term" value="F:carbamoyl-phosphate synthase (glutamine-hydrolyzing) activity"/>
    <property type="evidence" value="ECO:0007669"/>
    <property type="project" value="UniProtKB-EC"/>
</dbReference>
<sequence>MPPKPSILVTGGRFGPSMAVVRGLYQFGARVHVADSYKMSPALHSHAHSTISHVVPAPAEDPIQFVEAVAGIVRDNEIELVVPAFEEGFYLSHYADLIPVPLFAPPFEAIAELHNKARFTELCTQLNLPLPRSVAANNRDELREAVRQFDHFVARPAYSRGGFVYLTNHGPRAGETTIDDCEPTRENPWLVQEFIEGRDACSFSVVREGKIVLHCVYEPTIAAPGGWSIQFSSIADFGTYEKASRIAEHFNYTGFLSFDYRRTAASPDGFVMIECNPRVCAGAFMTPEAWLGPAVLDLPGELHLVEPGKRRQYDFYLLDPHLHKQPAHKLLKELFSAPDAYLKPDDLLPALYFLIARHHFSTVAKQEHTTMANVLLRDVTWDGSPMPEYPGGS</sequence>
<accession>A0A517TDA2</accession>
<dbReference type="AlphaFoldDB" id="A0A517TDA2"/>
<evidence type="ECO:0000313" key="4">
    <source>
        <dbReference type="Proteomes" id="UP000319976"/>
    </source>
</evidence>
<protein>
    <submittedName>
        <fullName evidence="3">Carbamoyl-phosphate synthase arginine-specific large chain</fullName>
        <ecNumber evidence="3">6.3.5.5</ecNumber>
    </submittedName>
</protein>